<protein>
    <submittedName>
        <fullName evidence="2">Uncharacterized protein</fullName>
    </submittedName>
</protein>
<evidence type="ECO:0000313" key="2">
    <source>
        <dbReference type="EMBL" id="GID52277.1"/>
    </source>
</evidence>
<comment type="caution">
    <text evidence="2">The sequence shown here is derived from an EMBL/GenBank/DDBJ whole genome shotgun (WGS) entry which is preliminary data.</text>
</comment>
<feature type="region of interest" description="Disordered" evidence="1">
    <location>
        <begin position="49"/>
        <end position="71"/>
    </location>
</feature>
<dbReference type="EMBL" id="BOMG01000014">
    <property type="protein sequence ID" value="GID52277.1"/>
    <property type="molecule type" value="Genomic_DNA"/>
</dbReference>
<proteinExistence type="predicted"/>
<gene>
    <name evidence="2" type="ORF">Aco03nite_006810</name>
</gene>
<name>A0ABQ3X1C7_9ACTN</name>
<evidence type="ECO:0000313" key="3">
    <source>
        <dbReference type="Proteomes" id="UP000612282"/>
    </source>
</evidence>
<reference evidence="2 3" key="1">
    <citation type="submission" date="2021-01" db="EMBL/GenBank/DDBJ databases">
        <title>Whole genome shotgun sequence of Actinoplanes couchii NBRC 106145.</title>
        <authorList>
            <person name="Komaki H."/>
            <person name="Tamura T."/>
        </authorList>
    </citation>
    <scope>NUCLEOTIDE SEQUENCE [LARGE SCALE GENOMIC DNA]</scope>
    <source>
        <strain evidence="2 3">NBRC 106145</strain>
    </source>
</reference>
<evidence type="ECO:0000256" key="1">
    <source>
        <dbReference type="SAM" id="MobiDB-lite"/>
    </source>
</evidence>
<dbReference type="Proteomes" id="UP000612282">
    <property type="component" value="Unassembled WGS sequence"/>
</dbReference>
<sequence>MVTATDLATPRRRYTHMVIYTSGPGSGAHSLLLGDFAAFRARKIDKSVMTRAQTRPAPNRHGPGAAGIESV</sequence>
<organism evidence="2 3">
    <name type="scientific">Actinoplanes couchii</name>
    <dbReference type="NCBI Taxonomy" id="403638"/>
    <lineage>
        <taxon>Bacteria</taxon>
        <taxon>Bacillati</taxon>
        <taxon>Actinomycetota</taxon>
        <taxon>Actinomycetes</taxon>
        <taxon>Micromonosporales</taxon>
        <taxon>Micromonosporaceae</taxon>
        <taxon>Actinoplanes</taxon>
    </lineage>
</organism>
<keyword evidence="3" id="KW-1185">Reference proteome</keyword>
<accession>A0ABQ3X1C7</accession>